<evidence type="ECO:0000313" key="1">
    <source>
        <dbReference type="EMBL" id="KAG7285621.1"/>
    </source>
</evidence>
<name>A0AAD4EQQ8_9PEZI</name>
<comment type="caution">
    <text evidence="1">The sequence shown here is derived from an EMBL/GenBank/DDBJ whole genome shotgun (WGS) entry which is preliminary data.</text>
</comment>
<organism evidence="1 2">
    <name type="scientific">Staphylotrichum longicolle</name>
    <dbReference type="NCBI Taxonomy" id="669026"/>
    <lineage>
        <taxon>Eukaryota</taxon>
        <taxon>Fungi</taxon>
        <taxon>Dikarya</taxon>
        <taxon>Ascomycota</taxon>
        <taxon>Pezizomycotina</taxon>
        <taxon>Sordariomycetes</taxon>
        <taxon>Sordariomycetidae</taxon>
        <taxon>Sordariales</taxon>
        <taxon>Chaetomiaceae</taxon>
        <taxon>Staphylotrichum</taxon>
    </lineage>
</organism>
<reference evidence="1" key="1">
    <citation type="submission" date="2023-02" db="EMBL/GenBank/DDBJ databases">
        <authorList>
            <person name="Palmer J.M."/>
        </authorList>
    </citation>
    <scope>NUCLEOTIDE SEQUENCE</scope>
    <source>
        <strain evidence="1">FW57</strain>
    </source>
</reference>
<proteinExistence type="predicted"/>
<protein>
    <submittedName>
        <fullName evidence="1">Uncharacterized protein</fullName>
    </submittedName>
</protein>
<gene>
    <name evidence="1" type="ORF">NEMBOFW57_010250</name>
</gene>
<dbReference type="Proteomes" id="UP001197093">
    <property type="component" value="Unassembled WGS sequence"/>
</dbReference>
<sequence length="253" mass="27173">MTIGYFTAAPASTAEVCEGSTYAIQASDDCYSISRSQGVGTSWPLADNNLEAFYTKFPAAGTFLHHQQVHHCSRISLVDFLFPNPAANANCINLFAFESHWVAAVGDINTYIGLAGYAAIIFHPSVPFTGIPYTERLDATASPDAVHVPPLRPRPRVMTANYELAAVTYNVDLGVFSLWNPGLRNVSDPVCAFETGVRCYGLWYLQERGATPTNASPTPPGPTMSGSPADCNEWIIITDGLSCTGLASEAGRE</sequence>
<keyword evidence="2" id="KW-1185">Reference proteome</keyword>
<dbReference type="AlphaFoldDB" id="A0AAD4EQQ8"/>
<dbReference type="EMBL" id="JAHCVI010000005">
    <property type="protein sequence ID" value="KAG7285621.1"/>
    <property type="molecule type" value="Genomic_DNA"/>
</dbReference>
<accession>A0AAD4EQQ8</accession>
<evidence type="ECO:0000313" key="2">
    <source>
        <dbReference type="Proteomes" id="UP001197093"/>
    </source>
</evidence>